<feature type="domain" description="PiggyBac transposable element-derived protein" evidence="4">
    <location>
        <begin position="22"/>
        <end position="125"/>
    </location>
</feature>
<comment type="caution">
    <text evidence="5">The sequence shown here is derived from an EMBL/GenBank/DDBJ whole genome shotgun (WGS) entry which is preliminary data.</text>
</comment>
<dbReference type="PRINTS" id="PR00947">
    <property type="entry name" value="CUTICLE"/>
</dbReference>
<name>A0AAV1M925_9NEOP</name>
<dbReference type="InterPro" id="IPR050468">
    <property type="entry name" value="Cuticle_Struct_Prot"/>
</dbReference>
<dbReference type="EMBL" id="CAVLGL010000159">
    <property type="protein sequence ID" value="CAK1604178.1"/>
    <property type="molecule type" value="Genomic_DNA"/>
</dbReference>
<sequence>MAKYGYATINTKTMDTSKFLARFFELLYDEEVIELLRSQTEQNAKQEGHVNFKVSSDDIKRFVGILLLSGYYGVVRYRMCWEQSIDCHHPSVAVCMSRNRFKELLRFYHACDNTNLQPGDRFCKVIFSAVLALTTALPQRKISLKSVSGLNDQQTVEQNYNYQAEYKQSEYRPLKPIEDFTPKVELETSTYIPIISFDKAQDTDGSYKTSYETGNHIYAEEQGYFKSVGEDKDALVQEGSYSYTAPDGQVINIEYTADELGFRVKGDHIPTPPPVSPEIQKGLDLIYAGIKAKQERAEIEAKNNPEAARQQEERAALDYKGLYYEQ</sequence>
<evidence type="ECO:0000313" key="6">
    <source>
        <dbReference type="Proteomes" id="UP001314205"/>
    </source>
</evidence>
<keyword evidence="6" id="KW-1185">Reference proteome</keyword>
<dbReference type="Pfam" id="PF13843">
    <property type="entry name" value="DDE_Tnp_1_7"/>
    <property type="match status" value="1"/>
</dbReference>
<organism evidence="5 6">
    <name type="scientific">Parnassius mnemosyne</name>
    <name type="common">clouded apollo</name>
    <dbReference type="NCBI Taxonomy" id="213953"/>
    <lineage>
        <taxon>Eukaryota</taxon>
        <taxon>Metazoa</taxon>
        <taxon>Ecdysozoa</taxon>
        <taxon>Arthropoda</taxon>
        <taxon>Hexapoda</taxon>
        <taxon>Insecta</taxon>
        <taxon>Pterygota</taxon>
        <taxon>Neoptera</taxon>
        <taxon>Endopterygota</taxon>
        <taxon>Lepidoptera</taxon>
        <taxon>Glossata</taxon>
        <taxon>Ditrysia</taxon>
        <taxon>Papilionoidea</taxon>
        <taxon>Papilionidae</taxon>
        <taxon>Parnassiinae</taxon>
        <taxon>Parnassini</taxon>
        <taxon>Parnassius</taxon>
        <taxon>Driopa</taxon>
    </lineage>
</organism>
<dbReference type="PROSITE" id="PS51155">
    <property type="entry name" value="CHIT_BIND_RR_2"/>
    <property type="match status" value="1"/>
</dbReference>
<dbReference type="InterPro" id="IPR031311">
    <property type="entry name" value="CHIT_BIND_RR_consensus"/>
</dbReference>
<evidence type="ECO:0000256" key="3">
    <source>
        <dbReference type="PROSITE-ProRule" id="PRU00497"/>
    </source>
</evidence>
<dbReference type="Proteomes" id="UP001314205">
    <property type="component" value="Unassembled WGS sequence"/>
</dbReference>
<gene>
    <name evidence="5" type="ORF">PARMNEM_LOCUS22441</name>
</gene>
<dbReference type="GO" id="GO:0008010">
    <property type="term" value="F:structural constituent of chitin-based larval cuticle"/>
    <property type="evidence" value="ECO:0007669"/>
    <property type="project" value="TreeGrafter"/>
</dbReference>
<keyword evidence="1 3" id="KW-0193">Cuticle</keyword>
<dbReference type="InterPro" id="IPR000618">
    <property type="entry name" value="Insect_cuticle"/>
</dbReference>
<reference evidence="5 6" key="1">
    <citation type="submission" date="2023-11" db="EMBL/GenBank/DDBJ databases">
        <authorList>
            <person name="Hedman E."/>
            <person name="Englund M."/>
            <person name="Stromberg M."/>
            <person name="Nyberg Akerstrom W."/>
            <person name="Nylinder S."/>
            <person name="Jareborg N."/>
            <person name="Kallberg Y."/>
            <person name="Kronander E."/>
        </authorList>
    </citation>
    <scope>NUCLEOTIDE SEQUENCE [LARGE SCALE GENOMIC DNA]</scope>
</reference>
<dbReference type="PANTHER" id="PTHR10380:SF109">
    <property type="entry name" value="CUTICULAR PROTEIN 49AH"/>
    <property type="match status" value="1"/>
</dbReference>
<dbReference type="PROSITE" id="PS00233">
    <property type="entry name" value="CHIT_BIND_RR_1"/>
    <property type="match status" value="1"/>
</dbReference>
<dbReference type="Pfam" id="PF00379">
    <property type="entry name" value="Chitin_bind_4"/>
    <property type="match status" value="1"/>
</dbReference>
<accession>A0AAV1M925</accession>
<dbReference type="PANTHER" id="PTHR10380">
    <property type="entry name" value="CUTICLE PROTEIN"/>
    <property type="match status" value="1"/>
</dbReference>
<evidence type="ECO:0000256" key="1">
    <source>
        <dbReference type="ARBA" id="ARBA00022460"/>
    </source>
</evidence>
<dbReference type="InterPro" id="IPR029526">
    <property type="entry name" value="PGBD"/>
</dbReference>
<proteinExistence type="predicted"/>
<evidence type="ECO:0000313" key="5">
    <source>
        <dbReference type="EMBL" id="CAK1604178.1"/>
    </source>
</evidence>
<dbReference type="GO" id="GO:0062129">
    <property type="term" value="C:chitin-based extracellular matrix"/>
    <property type="evidence" value="ECO:0007669"/>
    <property type="project" value="TreeGrafter"/>
</dbReference>
<evidence type="ECO:0000259" key="4">
    <source>
        <dbReference type="Pfam" id="PF13843"/>
    </source>
</evidence>
<dbReference type="AlphaFoldDB" id="A0AAV1M925"/>
<keyword evidence="2" id="KW-0732">Signal</keyword>
<protein>
    <recommendedName>
        <fullName evidence="4">PiggyBac transposable element-derived protein domain-containing protein</fullName>
    </recommendedName>
</protein>
<evidence type="ECO:0000256" key="2">
    <source>
        <dbReference type="ARBA" id="ARBA00022729"/>
    </source>
</evidence>